<dbReference type="AlphaFoldDB" id="A0A6L2LCM1"/>
<evidence type="ECO:0000256" key="1">
    <source>
        <dbReference type="SAM" id="MobiDB-lite"/>
    </source>
</evidence>
<comment type="caution">
    <text evidence="2">The sequence shown here is derived from an EMBL/GenBank/DDBJ whole genome shotgun (WGS) entry which is preliminary data.</text>
</comment>
<evidence type="ECO:0000313" key="2">
    <source>
        <dbReference type="EMBL" id="GEU58899.1"/>
    </source>
</evidence>
<dbReference type="EMBL" id="BKCJ010004079">
    <property type="protein sequence ID" value="GEU58899.1"/>
    <property type="molecule type" value="Genomic_DNA"/>
</dbReference>
<feature type="compositionally biased region" description="Polar residues" evidence="1">
    <location>
        <begin position="15"/>
        <end position="28"/>
    </location>
</feature>
<feature type="region of interest" description="Disordered" evidence="1">
    <location>
        <begin position="1"/>
        <end position="30"/>
    </location>
</feature>
<reference evidence="2" key="1">
    <citation type="journal article" date="2019" name="Sci. Rep.">
        <title>Draft genome of Tanacetum cinerariifolium, the natural source of mosquito coil.</title>
        <authorList>
            <person name="Yamashiro T."/>
            <person name="Shiraishi A."/>
            <person name="Satake H."/>
            <person name="Nakayama K."/>
        </authorList>
    </citation>
    <scope>NUCLEOTIDE SEQUENCE</scope>
</reference>
<protein>
    <recommendedName>
        <fullName evidence="3">Reverse transcriptase domain-containing protein</fullName>
    </recommendedName>
</protein>
<sequence length="257" mass="29444">MSSPNHHTSNIEDAFSSNSSDYTPTSPDNFPALPGNTSYGLVPIASPTLSLFHNDPYMKVMHAYDTIMPPQVPIPPPIILPPSPILLPIFNPQEFFVHEELLPPKKKTRLPSLSSTNLSNPSRKQACILVPPSFSTYTPTPPQIYKLGKSYIKMRVKHHEEQIESILNYLEEISFHYIEKMEERLVNGWIIIPRDFDEVKTKLKEARTQILKLQKKHIGQRGKIAFVHFRISDLEMTLEDIQDHHQLYVKNLMGHTS</sequence>
<evidence type="ECO:0008006" key="3">
    <source>
        <dbReference type="Google" id="ProtNLM"/>
    </source>
</evidence>
<accession>A0A6L2LCM1</accession>
<organism evidence="2">
    <name type="scientific">Tanacetum cinerariifolium</name>
    <name type="common">Dalmatian daisy</name>
    <name type="synonym">Chrysanthemum cinerariifolium</name>
    <dbReference type="NCBI Taxonomy" id="118510"/>
    <lineage>
        <taxon>Eukaryota</taxon>
        <taxon>Viridiplantae</taxon>
        <taxon>Streptophyta</taxon>
        <taxon>Embryophyta</taxon>
        <taxon>Tracheophyta</taxon>
        <taxon>Spermatophyta</taxon>
        <taxon>Magnoliopsida</taxon>
        <taxon>eudicotyledons</taxon>
        <taxon>Gunneridae</taxon>
        <taxon>Pentapetalae</taxon>
        <taxon>asterids</taxon>
        <taxon>campanulids</taxon>
        <taxon>Asterales</taxon>
        <taxon>Asteraceae</taxon>
        <taxon>Asteroideae</taxon>
        <taxon>Anthemideae</taxon>
        <taxon>Anthemidinae</taxon>
        <taxon>Tanacetum</taxon>
    </lineage>
</organism>
<proteinExistence type="predicted"/>
<gene>
    <name evidence="2" type="ORF">Tci_030877</name>
</gene>
<name>A0A6L2LCM1_TANCI</name>